<dbReference type="Proteomes" id="UP000620670">
    <property type="component" value="Unassembled WGS sequence"/>
</dbReference>
<keyword evidence="2" id="KW-1185">Reference proteome</keyword>
<sequence length="228" mass="25103">MASEPKRLSRAVQFAAEFIDPISGERVSCGLGVRALDAQGRPTGRVPILNRSGRFIWRVYFVADGSEAPPPAEIEIEPGKLPYYADAFPLPQIPGDRLVRFHLRPSPAYAVPDGITALRGRLVETLPDAEPVPDALLRLAWTGPEGQQPQVLPQDARSDEHGEFVVSLRARPGFDANVAAGRPTAELHVFRFEDDETKHRVAGPLVLMEGRLQPRDDVFDWSDLTAVI</sequence>
<evidence type="ECO:0000313" key="2">
    <source>
        <dbReference type="Proteomes" id="UP000620670"/>
    </source>
</evidence>
<comment type="caution">
    <text evidence="1">The sequence shown here is derived from an EMBL/GenBank/DDBJ whole genome shotgun (WGS) entry which is preliminary data.</text>
</comment>
<name>A0ABS0Y4E8_9HYPH</name>
<dbReference type="EMBL" id="JAELXT010000021">
    <property type="protein sequence ID" value="MBJ6127183.1"/>
    <property type="molecule type" value="Genomic_DNA"/>
</dbReference>
<gene>
    <name evidence="1" type="ORF">JAO75_17410</name>
</gene>
<proteinExistence type="predicted"/>
<accession>A0ABS0Y4E8</accession>
<organism evidence="1 2">
    <name type="scientific">Microvirga splendida</name>
    <dbReference type="NCBI Taxonomy" id="2795727"/>
    <lineage>
        <taxon>Bacteria</taxon>
        <taxon>Pseudomonadati</taxon>
        <taxon>Pseudomonadota</taxon>
        <taxon>Alphaproteobacteria</taxon>
        <taxon>Hyphomicrobiales</taxon>
        <taxon>Methylobacteriaceae</taxon>
        <taxon>Microvirga</taxon>
    </lineage>
</organism>
<reference evidence="2" key="1">
    <citation type="submission" date="2020-12" db="EMBL/GenBank/DDBJ databases">
        <title>Hymenobacter sp.</title>
        <authorList>
            <person name="Kim M.K."/>
        </authorList>
    </citation>
    <scope>NUCLEOTIDE SEQUENCE [LARGE SCALE GENOMIC DNA]</scope>
    <source>
        <strain evidence="2">BT325</strain>
    </source>
</reference>
<evidence type="ECO:0000313" key="1">
    <source>
        <dbReference type="EMBL" id="MBJ6127183.1"/>
    </source>
</evidence>
<protein>
    <submittedName>
        <fullName evidence="1">Uncharacterized protein</fullName>
    </submittedName>
</protein>
<dbReference type="RefSeq" id="WP_199050412.1">
    <property type="nucleotide sequence ID" value="NZ_JAELXT010000021.1"/>
</dbReference>